<dbReference type="SUPFAM" id="SSF57392">
    <property type="entry name" value="Defensin-like"/>
    <property type="match status" value="1"/>
</dbReference>
<feature type="non-terminal residue" evidence="2">
    <location>
        <position position="1"/>
    </location>
</feature>
<dbReference type="InterPro" id="IPR001855">
    <property type="entry name" value="Defensin_beta-like"/>
</dbReference>
<dbReference type="GO" id="GO:0006952">
    <property type="term" value="P:defense response"/>
    <property type="evidence" value="ECO:0007669"/>
    <property type="project" value="InterPro"/>
</dbReference>
<evidence type="ECO:0000313" key="3">
    <source>
        <dbReference type="Proteomes" id="UP000524187"/>
    </source>
</evidence>
<keyword evidence="3" id="KW-1185">Reference proteome</keyword>
<evidence type="ECO:0000313" key="2">
    <source>
        <dbReference type="EMBL" id="NXE55722.1"/>
    </source>
</evidence>
<dbReference type="Gene3D" id="3.10.360.10">
    <property type="entry name" value="Antimicrobial Peptide, Beta-defensin 2, Chain A"/>
    <property type="match status" value="1"/>
</dbReference>
<dbReference type="EMBL" id="VWPT01000277">
    <property type="protein sequence ID" value="NXE55722.1"/>
    <property type="molecule type" value="Genomic_DNA"/>
</dbReference>
<sequence length="64" mass="6733">LGLCLICLAGLCQRSPFLLSSSGFSLSRGTPQDCERRGGFCSLGSCPPGITRVGICSKTDFCCR</sequence>
<comment type="caution">
    <text evidence="2">The sequence shown here is derived from an EMBL/GenBank/DDBJ whole genome shotgun (WGS) entry which is preliminary data.</text>
</comment>
<proteinExistence type="predicted"/>
<accession>A0A7K8NQV2</accession>
<dbReference type="Proteomes" id="UP000524187">
    <property type="component" value="Unassembled WGS sequence"/>
</dbReference>
<protein>
    <submittedName>
        <fullName evidence="2">GLL5 protein</fullName>
    </submittedName>
</protein>
<evidence type="ECO:0000259" key="1">
    <source>
        <dbReference type="Pfam" id="PF00711"/>
    </source>
</evidence>
<organism evidence="2 3">
    <name type="scientific">Casuarius casuarius</name>
    <name type="common">Southern cassowary</name>
    <name type="synonym">Struthio casuarius</name>
    <dbReference type="NCBI Taxonomy" id="8787"/>
    <lineage>
        <taxon>Eukaryota</taxon>
        <taxon>Metazoa</taxon>
        <taxon>Chordata</taxon>
        <taxon>Craniata</taxon>
        <taxon>Vertebrata</taxon>
        <taxon>Euteleostomi</taxon>
        <taxon>Archelosauria</taxon>
        <taxon>Archosauria</taxon>
        <taxon>Dinosauria</taxon>
        <taxon>Saurischia</taxon>
        <taxon>Theropoda</taxon>
        <taxon>Coelurosauria</taxon>
        <taxon>Aves</taxon>
        <taxon>Palaeognathae</taxon>
        <taxon>Casuariiformes</taxon>
        <taxon>Casuariidae</taxon>
        <taxon>Casuarius</taxon>
    </lineage>
</organism>
<feature type="domain" description="Beta-defensin-like" evidence="1">
    <location>
        <begin position="31"/>
        <end position="64"/>
    </location>
</feature>
<gene>
    <name evidence="2" type="primary">Gal5</name>
    <name evidence="2" type="ORF">CASCAS_R15262</name>
</gene>
<dbReference type="GO" id="GO:0005576">
    <property type="term" value="C:extracellular region"/>
    <property type="evidence" value="ECO:0007669"/>
    <property type="project" value="InterPro"/>
</dbReference>
<name>A0A7K8NQV2_CASCA</name>
<feature type="non-terminal residue" evidence="2">
    <location>
        <position position="64"/>
    </location>
</feature>
<dbReference type="Pfam" id="PF00711">
    <property type="entry name" value="Defensin_beta"/>
    <property type="match status" value="1"/>
</dbReference>
<dbReference type="AlphaFoldDB" id="A0A7K8NQV2"/>
<reference evidence="2 3" key="1">
    <citation type="submission" date="2019-09" db="EMBL/GenBank/DDBJ databases">
        <title>Bird 10,000 Genomes (B10K) Project - Family phase.</title>
        <authorList>
            <person name="Zhang G."/>
        </authorList>
    </citation>
    <scope>NUCLEOTIDE SEQUENCE [LARGE SCALE GENOMIC DNA]</scope>
    <source>
        <strain evidence="2">B10K-LSUMZ-50683</strain>
        <tissue evidence="2">Muscle</tissue>
    </source>
</reference>